<evidence type="ECO:0000256" key="1">
    <source>
        <dbReference type="ARBA" id="ARBA00010759"/>
    </source>
</evidence>
<keyword evidence="4 6" id="KW-0648">Protein biosynthesis</keyword>
<evidence type="ECO:0000256" key="6">
    <source>
        <dbReference type="HAMAP-Rule" id="MF_00163"/>
    </source>
</evidence>
<evidence type="ECO:0000256" key="3">
    <source>
        <dbReference type="ARBA" id="ARBA00022801"/>
    </source>
</evidence>
<evidence type="ECO:0000256" key="5">
    <source>
        <dbReference type="ARBA" id="ARBA00023004"/>
    </source>
</evidence>
<feature type="active site" evidence="6">
    <location>
        <position position="165"/>
    </location>
</feature>
<dbReference type="SUPFAM" id="SSF56420">
    <property type="entry name" value="Peptide deformylase"/>
    <property type="match status" value="1"/>
</dbReference>
<protein>
    <recommendedName>
        <fullName evidence="6">Peptide deformylase</fullName>
        <shortName evidence="6">PDF</shortName>
        <ecNumber evidence="6">3.5.1.88</ecNumber>
    </recommendedName>
    <alternativeName>
        <fullName evidence="6">Polypeptide deformylase</fullName>
    </alternativeName>
</protein>
<evidence type="ECO:0000256" key="2">
    <source>
        <dbReference type="ARBA" id="ARBA00022723"/>
    </source>
</evidence>
<comment type="similarity">
    <text evidence="1 6">Belongs to the polypeptide deformylase family.</text>
</comment>
<dbReference type="Gene3D" id="3.90.45.10">
    <property type="entry name" value="Peptide deformylase"/>
    <property type="match status" value="1"/>
</dbReference>
<name>A0A4R7J935_9ACTN</name>
<accession>A0A4R7J935</accession>
<evidence type="ECO:0000256" key="4">
    <source>
        <dbReference type="ARBA" id="ARBA00022917"/>
    </source>
</evidence>
<proteinExistence type="inferred from homology"/>
<dbReference type="NCBIfam" id="NF001159">
    <property type="entry name" value="PRK00150.1-3"/>
    <property type="match status" value="1"/>
</dbReference>
<dbReference type="HAMAP" id="MF_00163">
    <property type="entry name" value="Pep_deformylase"/>
    <property type="match status" value="1"/>
</dbReference>
<dbReference type="GO" id="GO:0046872">
    <property type="term" value="F:metal ion binding"/>
    <property type="evidence" value="ECO:0007669"/>
    <property type="project" value="UniProtKB-KW"/>
</dbReference>
<keyword evidence="5 6" id="KW-0408">Iron</keyword>
<keyword evidence="8" id="KW-1185">Reference proteome</keyword>
<dbReference type="InterPro" id="IPR023635">
    <property type="entry name" value="Peptide_deformylase"/>
</dbReference>
<keyword evidence="3 6" id="KW-0378">Hydrolase</keyword>
<dbReference type="NCBIfam" id="TIGR00079">
    <property type="entry name" value="pept_deformyl"/>
    <property type="match status" value="1"/>
</dbReference>
<gene>
    <name evidence="6" type="primary">def</name>
    <name evidence="7" type="ORF">CLV29_0479</name>
</gene>
<dbReference type="Proteomes" id="UP000295371">
    <property type="component" value="Unassembled WGS sequence"/>
</dbReference>
<dbReference type="EC" id="3.5.1.88" evidence="6"/>
<dbReference type="Pfam" id="PF01327">
    <property type="entry name" value="Pep_deformylase"/>
    <property type="match status" value="1"/>
</dbReference>
<dbReference type="GO" id="GO:0042586">
    <property type="term" value="F:peptide deformylase activity"/>
    <property type="evidence" value="ECO:0007669"/>
    <property type="project" value="UniProtKB-UniRule"/>
</dbReference>
<sequence>MNRFLIPTPESDAALMTTTSDLTTGGRVRPITRWGSPVMHTPTEPVTVFDDALRELARDMFATMEAAAGVGLAATQVGVGISMFVFDCPDADDERHVGVVCNPVVELPSGKERRLEVADEGCLSLPGAYAELARPDHAICRGQDAYGNDVEIVGTGLLARCLQHETDHLNGIVFGDRLRGKLRKGLYAAHEETADRYPADWPVQDREPVEGS</sequence>
<comment type="caution">
    <text evidence="7">The sequence shown here is derived from an EMBL/GenBank/DDBJ whole genome shotgun (WGS) entry which is preliminary data.</text>
</comment>
<reference evidence="7 8" key="1">
    <citation type="submission" date="2019-03" db="EMBL/GenBank/DDBJ databases">
        <title>Genomic Encyclopedia of Archaeal and Bacterial Type Strains, Phase II (KMG-II): from individual species to whole genera.</title>
        <authorList>
            <person name="Goeker M."/>
        </authorList>
    </citation>
    <scope>NUCLEOTIDE SEQUENCE [LARGE SCALE GENOMIC DNA]</scope>
    <source>
        <strain evidence="7 8">DSM 24323</strain>
    </source>
</reference>
<dbReference type="AlphaFoldDB" id="A0A4R7J935"/>
<evidence type="ECO:0000313" key="7">
    <source>
        <dbReference type="EMBL" id="TDT32889.1"/>
    </source>
</evidence>
<dbReference type="InterPro" id="IPR036821">
    <property type="entry name" value="Peptide_deformylase_sf"/>
</dbReference>
<comment type="catalytic activity">
    <reaction evidence="6">
        <text>N-terminal N-formyl-L-methionyl-[peptide] + H2O = N-terminal L-methionyl-[peptide] + formate</text>
        <dbReference type="Rhea" id="RHEA:24420"/>
        <dbReference type="Rhea" id="RHEA-COMP:10639"/>
        <dbReference type="Rhea" id="RHEA-COMP:10640"/>
        <dbReference type="ChEBI" id="CHEBI:15377"/>
        <dbReference type="ChEBI" id="CHEBI:15740"/>
        <dbReference type="ChEBI" id="CHEBI:49298"/>
        <dbReference type="ChEBI" id="CHEBI:64731"/>
        <dbReference type="EC" id="3.5.1.88"/>
    </reaction>
</comment>
<dbReference type="PANTHER" id="PTHR10458">
    <property type="entry name" value="PEPTIDE DEFORMYLASE"/>
    <property type="match status" value="1"/>
</dbReference>
<keyword evidence="2 6" id="KW-0479">Metal-binding</keyword>
<dbReference type="EMBL" id="SOAW01000001">
    <property type="protein sequence ID" value="TDT32889.1"/>
    <property type="molecule type" value="Genomic_DNA"/>
</dbReference>
<feature type="binding site" evidence="6">
    <location>
        <position position="164"/>
    </location>
    <ligand>
        <name>Fe cation</name>
        <dbReference type="ChEBI" id="CHEBI:24875"/>
    </ligand>
</feature>
<comment type="cofactor">
    <cofactor evidence="6">
        <name>Fe(2+)</name>
        <dbReference type="ChEBI" id="CHEBI:29033"/>
    </cofactor>
    <text evidence="6">Binds 1 Fe(2+) ion.</text>
</comment>
<dbReference type="CDD" id="cd00487">
    <property type="entry name" value="Pep_deformylase"/>
    <property type="match status" value="1"/>
</dbReference>
<dbReference type="PANTHER" id="PTHR10458:SF2">
    <property type="entry name" value="PEPTIDE DEFORMYLASE, MITOCHONDRIAL"/>
    <property type="match status" value="1"/>
</dbReference>
<organism evidence="7 8">
    <name type="scientific">Naumannella halotolerans</name>
    <dbReference type="NCBI Taxonomy" id="993414"/>
    <lineage>
        <taxon>Bacteria</taxon>
        <taxon>Bacillati</taxon>
        <taxon>Actinomycetota</taxon>
        <taxon>Actinomycetes</taxon>
        <taxon>Propionibacteriales</taxon>
        <taxon>Propionibacteriaceae</taxon>
        <taxon>Naumannella</taxon>
    </lineage>
</organism>
<dbReference type="GO" id="GO:0006412">
    <property type="term" value="P:translation"/>
    <property type="evidence" value="ECO:0007669"/>
    <property type="project" value="UniProtKB-UniRule"/>
</dbReference>
<comment type="function">
    <text evidence="6">Removes the formyl group from the N-terminal Met of newly synthesized proteins. Requires at least a dipeptide for an efficient rate of reaction. N-terminal L-methionine is a prerequisite for activity but the enzyme has broad specificity at other positions.</text>
</comment>
<evidence type="ECO:0000313" key="8">
    <source>
        <dbReference type="Proteomes" id="UP000295371"/>
    </source>
</evidence>
<feature type="binding site" evidence="6">
    <location>
        <position position="168"/>
    </location>
    <ligand>
        <name>Fe cation</name>
        <dbReference type="ChEBI" id="CHEBI:24875"/>
    </ligand>
</feature>
<feature type="binding site" evidence="6">
    <location>
        <position position="122"/>
    </location>
    <ligand>
        <name>Fe cation</name>
        <dbReference type="ChEBI" id="CHEBI:24875"/>
    </ligand>
</feature>
<dbReference type="PIRSF" id="PIRSF004749">
    <property type="entry name" value="Pep_def"/>
    <property type="match status" value="1"/>
</dbReference>
<dbReference type="PRINTS" id="PR01576">
    <property type="entry name" value="PDEFORMYLASE"/>
</dbReference>